<dbReference type="WBParaSite" id="JU765_v2.g16008.t1">
    <property type="protein sequence ID" value="JU765_v2.g16008.t1"/>
    <property type="gene ID" value="JU765_v2.g16008"/>
</dbReference>
<dbReference type="Proteomes" id="UP000887576">
    <property type="component" value="Unplaced"/>
</dbReference>
<name>A0AC34QFJ1_9BILA</name>
<accession>A0AC34QFJ1</accession>
<evidence type="ECO:0000313" key="2">
    <source>
        <dbReference type="WBParaSite" id="JU765_v2.g16008.t1"/>
    </source>
</evidence>
<evidence type="ECO:0000313" key="1">
    <source>
        <dbReference type="Proteomes" id="UP000887576"/>
    </source>
</evidence>
<sequence length="93" mass="9859">MKYFVFGIILFVCICSSSAQFFGYPGMMGPGMYGPGMMYGGGYPGMYGPGMMYGGYPGMYGMGMYNPRVMYSTMQGARLGAALGTLAGVIGKK</sequence>
<reference evidence="2" key="1">
    <citation type="submission" date="2022-11" db="UniProtKB">
        <authorList>
            <consortium name="WormBaseParasite"/>
        </authorList>
    </citation>
    <scope>IDENTIFICATION</scope>
</reference>
<organism evidence="1 2">
    <name type="scientific">Panagrolaimus sp. JU765</name>
    <dbReference type="NCBI Taxonomy" id="591449"/>
    <lineage>
        <taxon>Eukaryota</taxon>
        <taxon>Metazoa</taxon>
        <taxon>Ecdysozoa</taxon>
        <taxon>Nematoda</taxon>
        <taxon>Chromadorea</taxon>
        <taxon>Rhabditida</taxon>
        <taxon>Tylenchina</taxon>
        <taxon>Panagrolaimomorpha</taxon>
        <taxon>Panagrolaimoidea</taxon>
        <taxon>Panagrolaimidae</taxon>
        <taxon>Panagrolaimus</taxon>
    </lineage>
</organism>
<proteinExistence type="predicted"/>
<protein>
    <submittedName>
        <fullName evidence="2">Uncharacterized protein</fullName>
    </submittedName>
</protein>